<proteinExistence type="inferred from homology"/>
<comment type="similarity">
    <text evidence="1 10">Belongs to the class-I aminoacyl-tRNA synthetase family.</text>
</comment>
<reference evidence="13" key="1">
    <citation type="submission" date="2021-01" db="EMBL/GenBank/DDBJ databases">
        <authorList>
            <consortium name="Genoscope - CEA"/>
            <person name="William W."/>
        </authorList>
    </citation>
    <scope>NUCLEOTIDE SEQUENCE</scope>
</reference>
<dbReference type="GO" id="GO:0005524">
    <property type="term" value="F:ATP binding"/>
    <property type="evidence" value="ECO:0007669"/>
    <property type="project" value="UniProtKB-KW"/>
</dbReference>
<evidence type="ECO:0000313" key="14">
    <source>
        <dbReference type="Proteomes" id="UP000688137"/>
    </source>
</evidence>
<evidence type="ECO:0000256" key="2">
    <source>
        <dbReference type="ARBA" id="ARBA00013165"/>
    </source>
</evidence>
<dbReference type="NCBIfam" id="TIGR00392">
    <property type="entry name" value="ileS"/>
    <property type="match status" value="1"/>
</dbReference>
<dbReference type="EC" id="6.1.1.5" evidence="2"/>
<dbReference type="EMBL" id="CAJJDM010000047">
    <property type="protein sequence ID" value="CAD8071606.1"/>
    <property type="molecule type" value="Genomic_DNA"/>
</dbReference>
<keyword evidence="7 10" id="KW-0030">Aminoacyl-tRNA synthetase</keyword>
<keyword evidence="14" id="KW-1185">Reference proteome</keyword>
<protein>
    <recommendedName>
        <fullName evidence="2">isoleucine--tRNA ligase</fullName>
        <ecNumber evidence="2">6.1.1.5</ecNumber>
    </recommendedName>
    <alternativeName>
        <fullName evidence="8">Isoleucyl-tRNA synthetase</fullName>
    </alternativeName>
</protein>
<feature type="domain" description="Methionyl/Valyl/Leucyl/Isoleucyl-tRNA synthetase anticodon-binding" evidence="12">
    <location>
        <begin position="715"/>
        <end position="867"/>
    </location>
</feature>
<dbReference type="InterPro" id="IPR033709">
    <property type="entry name" value="Anticodon_Ile_ABEc"/>
</dbReference>
<name>A0A8S1M4S0_PARPR</name>
<evidence type="ECO:0000259" key="11">
    <source>
        <dbReference type="Pfam" id="PF00133"/>
    </source>
</evidence>
<keyword evidence="5 10" id="KW-0067">ATP-binding</keyword>
<keyword evidence="3 10" id="KW-0436">Ligase</keyword>
<dbReference type="Pfam" id="PF19302">
    <property type="entry name" value="DUF5915"/>
    <property type="match status" value="1"/>
</dbReference>
<evidence type="ECO:0000256" key="4">
    <source>
        <dbReference type="ARBA" id="ARBA00022741"/>
    </source>
</evidence>
<evidence type="ECO:0000256" key="9">
    <source>
        <dbReference type="ARBA" id="ARBA00048359"/>
    </source>
</evidence>
<dbReference type="CDD" id="cd00818">
    <property type="entry name" value="IleRS_core"/>
    <property type="match status" value="1"/>
</dbReference>
<accession>A0A8S1M4S0</accession>
<comment type="caution">
    <text evidence="13">The sequence shown here is derived from an EMBL/GenBank/DDBJ whole genome shotgun (WGS) entry which is preliminary data.</text>
</comment>
<dbReference type="GO" id="GO:0000049">
    <property type="term" value="F:tRNA binding"/>
    <property type="evidence" value="ECO:0007669"/>
    <property type="project" value="InterPro"/>
</dbReference>
<evidence type="ECO:0000256" key="3">
    <source>
        <dbReference type="ARBA" id="ARBA00022598"/>
    </source>
</evidence>
<dbReference type="FunFam" id="1.10.730.10:FF:000108">
    <property type="entry name" value="Leucyl Amino-acyl tRNA Synthetase"/>
    <property type="match status" value="1"/>
</dbReference>
<evidence type="ECO:0000256" key="6">
    <source>
        <dbReference type="ARBA" id="ARBA00022917"/>
    </source>
</evidence>
<dbReference type="AlphaFoldDB" id="A0A8S1M4S0"/>
<dbReference type="InterPro" id="IPR013155">
    <property type="entry name" value="M/V/L/I-tRNA-synth_anticd-bd"/>
</dbReference>
<dbReference type="InterPro" id="IPR023586">
    <property type="entry name" value="Ile-tRNA-ligase_type2"/>
</dbReference>
<evidence type="ECO:0000256" key="5">
    <source>
        <dbReference type="ARBA" id="ARBA00022840"/>
    </source>
</evidence>
<dbReference type="HAMAP" id="MF_02003">
    <property type="entry name" value="Ile_tRNA_synth_type2"/>
    <property type="match status" value="1"/>
</dbReference>
<dbReference type="CDD" id="cd07961">
    <property type="entry name" value="Anticodon_Ia_Ile_ABEc"/>
    <property type="match status" value="1"/>
</dbReference>
<gene>
    <name evidence="13" type="ORF">PPRIM_AZ9-3.1.T0470265</name>
</gene>
<evidence type="ECO:0000313" key="13">
    <source>
        <dbReference type="EMBL" id="CAD8071606.1"/>
    </source>
</evidence>
<keyword evidence="4 10" id="KW-0547">Nucleotide-binding</keyword>
<dbReference type="PANTHER" id="PTHR42780">
    <property type="entry name" value="SOLEUCYL-TRNA SYNTHETASE"/>
    <property type="match status" value="1"/>
</dbReference>
<evidence type="ECO:0000256" key="1">
    <source>
        <dbReference type="ARBA" id="ARBA00005594"/>
    </source>
</evidence>
<dbReference type="OMA" id="LLTYWNT"/>
<dbReference type="Proteomes" id="UP000688137">
    <property type="component" value="Unassembled WGS sequence"/>
</dbReference>
<dbReference type="Pfam" id="PF08264">
    <property type="entry name" value="Anticodon_1"/>
    <property type="match status" value="1"/>
</dbReference>
<dbReference type="InterPro" id="IPR002301">
    <property type="entry name" value="Ile-tRNA-ligase"/>
</dbReference>
<evidence type="ECO:0000256" key="8">
    <source>
        <dbReference type="ARBA" id="ARBA00032665"/>
    </source>
</evidence>
<dbReference type="GO" id="GO:0004822">
    <property type="term" value="F:isoleucine-tRNA ligase activity"/>
    <property type="evidence" value="ECO:0007669"/>
    <property type="project" value="UniProtKB-EC"/>
</dbReference>
<dbReference type="PROSITE" id="PS00178">
    <property type="entry name" value="AA_TRNA_LIGASE_I"/>
    <property type="match status" value="1"/>
</dbReference>
<keyword evidence="6 10" id="KW-0648">Protein biosynthesis</keyword>
<dbReference type="InterPro" id="IPR002300">
    <property type="entry name" value="aa-tRNA-synth_Ia"/>
</dbReference>
<evidence type="ECO:0000256" key="10">
    <source>
        <dbReference type="RuleBase" id="RU363035"/>
    </source>
</evidence>
<dbReference type="FunFam" id="3.40.50.620:FF:000133">
    <property type="entry name" value="Isoleucyl-tRNA synthetase, cytoplasmic"/>
    <property type="match status" value="1"/>
</dbReference>
<dbReference type="GO" id="GO:0006428">
    <property type="term" value="P:isoleucyl-tRNA aminoacylation"/>
    <property type="evidence" value="ECO:0007669"/>
    <property type="project" value="InterPro"/>
</dbReference>
<dbReference type="InterPro" id="IPR001412">
    <property type="entry name" value="aa-tRNA-synth_I_CS"/>
</dbReference>
<sequence length="1180" mass="137824">MIQRIQFKIQKFLTFLCLAQKTDFVNVVERPNFPEEEVRILKYWEQINAFHKQLELTKDCPRFTFYDGPPFATGLPHYGHMCAGTIKDIVCRYFAMNGRYVERRFGWDCHGLPVEHEIDKSLNIQHRGDILKMGIDKYNHECRSIVMRYASEWRRIIGRTGRWIDFDNDYKTLDTSFMESVWWVFKQMWDKGLIYRGCKVMPYSNGCSTVLSNFETQQNYKNVWDPAIVVTFPLINDEKTKFVAWTTTPWTLPSNLALAVHPDFDYVKLLDKASNTHYILAESRIVELYNDAKLYEVVQKFKGSELVGIEYVPLFNYFPERKEQGCYRVLAANFVTNDDGTGIVHCAPGFGDDDYKTCLKAGIITPSDPLVPIDSSGRFLESVKDFSGMQVKDADKEIRKALKNNGRLIKDGQVQHNYPYCWRSQTPLIYKAVNCWFIKVTAIKDKLVINNKKARWVPQSIQEGRFNNWLDDAQDWCFSRNRFWGNPIPIWVSDDFEEIVCIGSIEELRQLSGVDNITDLHREYIDHITIPSKQGKGVLRRIEEVFDCWFESGSMPFAQQHYPFERKELFEKIFPADFIAEGLDQTRGWFYTLNVIATALRDDTPYKNLIVNGIVLNEKGEKMSKSKKNYPDPEVEIINQFGADAMRLYLINSGLVKAQALNFSKDGVQDVIKNVFLPWYNAYRFLIQNVQRYESVIGKFEFDENTIIKGDNTMDKWIVSSSQTLVEFVRNEMEAYRLYTIVPRLISYLDTLTNWYVRLNRSRIKGDQGNQEWIVSLNVLFDVLLKITLLMSPYVPFITESFYQNLKKCIPQGKNNQDSIHFLQIPEVRKELIDPKIESQIEKMQIVVESARKLRETHKISLKQPVNSLTILATDEQLLQSVQFLSKYIEEEINTPSVLVEKNIEQYIQLKAEPDNKICGQELKDKFGPDLIQQIRNFTQEQIRTLKTDGKLQLKVKVKKEKKVEEQQVQQQPDPKVKKGKKNVEYIEIEMDCELLLKHVKITDQFNTEKHKQLLFATEEGFSIIVDPSQTQQLKNLGLAREFTNRIQKLRKRLGIQLEDKILIFYQFEAESELSNAIQSEIAWIKNQIKKPIFSSNYKHQFLDVIGKEDTDVDNHKFSILITKYSPVFNKQQLLQTYNEKEVDTIIRTLLVLPNLQQNIEFTLDGKKIILGPEHYTVSQ</sequence>
<comment type="catalytic activity">
    <reaction evidence="9">
        <text>tRNA(Ile) + L-isoleucine + ATP = L-isoleucyl-tRNA(Ile) + AMP + diphosphate</text>
        <dbReference type="Rhea" id="RHEA:11060"/>
        <dbReference type="Rhea" id="RHEA-COMP:9666"/>
        <dbReference type="Rhea" id="RHEA-COMP:9695"/>
        <dbReference type="ChEBI" id="CHEBI:30616"/>
        <dbReference type="ChEBI" id="CHEBI:33019"/>
        <dbReference type="ChEBI" id="CHEBI:58045"/>
        <dbReference type="ChEBI" id="CHEBI:78442"/>
        <dbReference type="ChEBI" id="CHEBI:78528"/>
        <dbReference type="ChEBI" id="CHEBI:456215"/>
        <dbReference type="EC" id="6.1.1.5"/>
    </reaction>
</comment>
<dbReference type="PANTHER" id="PTHR42780:SF1">
    <property type="entry name" value="ISOLEUCINE--TRNA LIGASE, CYTOPLASMIC"/>
    <property type="match status" value="1"/>
</dbReference>
<dbReference type="FunFam" id="3.90.740.10:FF:000044">
    <property type="entry name" value="Isoleucine--tRNA ligase"/>
    <property type="match status" value="1"/>
</dbReference>
<dbReference type="FunFam" id="3.40.50.620:FF:000023">
    <property type="entry name" value="Isoleucyl-tRNA synthetase,cytoplasmic"/>
    <property type="match status" value="1"/>
</dbReference>
<dbReference type="Pfam" id="PF00133">
    <property type="entry name" value="tRNA-synt_1"/>
    <property type="match status" value="1"/>
</dbReference>
<feature type="domain" description="Aminoacyl-tRNA synthetase class Ia" evidence="11">
    <location>
        <begin position="40"/>
        <end position="660"/>
    </location>
</feature>
<evidence type="ECO:0000256" key="7">
    <source>
        <dbReference type="ARBA" id="ARBA00023146"/>
    </source>
</evidence>
<evidence type="ECO:0000259" key="12">
    <source>
        <dbReference type="Pfam" id="PF08264"/>
    </source>
</evidence>
<organism evidence="13 14">
    <name type="scientific">Paramecium primaurelia</name>
    <dbReference type="NCBI Taxonomy" id="5886"/>
    <lineage>
        <taxon>Eukaryota</taxon>
        <taxon>Sar</taxon>
        <taxon>Alveolata</taxon>
        <taxon>Ciliophora</taxon>
        <taxon>Intramacronucleata</taxon>
        <taxon>Oligohymenophorea</taxon>
        <taxon>Peniculida</taxon>
        <taxon>Parameciidae</taxon>
        <taxon>Paramecium</taxon>
    </lineage>
</organism>